<sequence length="114" mass="12861">MPELDLGILALNATLPLSSPFPPPLNPNTPWRKLIMGRFLLVLRLEREFDLSTCQKGLIECLQAKHAKDFLLAVPIEELGQRMMPVEYLTILRCCLMIVNNKGGSLLGIQERAY</sequence>
<proteinExistence type="predicted"/>
<evidence type="ECO:0000313" key="2">
    <source>
        <dbReference type="Proteomes" id="UP000554482"/>
    </source>
</evidence>
<gene>
    <name evidence="1" type="ORF">FRX31_032541</name>
</gene>
<dbReference type="PANTHER" id="PTHR48462">
    <property type="entry name" value="PROTEIN, PUTATIVE-RELATED"/>
    <property type="match status" value="1"/>
</dbReference>
<dbReference type="EMBL" id="JABWDY010040802">
    <property type="protein sequence ID" value="KAF5177872.1"/>
    <property type="molecule type" value="Genomic_DNA"/>
</dbReference>
<dbReference type="OrthoDB" id="2006773at2759"/>
<protein>
    <submittedName>
        <fullName evidence="1">Uncharacterized protein</fullName>
    </submittedName>
</protein>
<dbReference type="PANTHER" id="PTHR48462:SF1">
    <property type="entry name" value="PROTEIN, PUTATIVE-RELATED"/>
    <property type="match status" value="1"/>
</dbReference>
<comment type="caution">
    <text evidence="1">The sequence shown here is derived from an EMBL/GenBank/DDBJ whole genome shotgun (WGS) entry which is preliminary data.</text>
</comment>
<dbReference type="AlphaFoldDB" id="A0A7J6V0E5"/>
<organism evidence="1 2">
    <name type="scientific">Thalictrum thalictroides</name>
    <name type="common">Rue-anemone</name>
    <name type="synonym">Anemone thalictroides</name>
    <dbReference type="NCBI Taxonomy" id="46969"/>
    <lineage>
        <taxon>Eukaryota</taxon>
        <taxon>Viridiplantae</taxon>
        <taxon>Streptophyta</taxon>
        <taxon>Embryophyta</taxon>
        <taxon>Tracheophyta</taxon>
        <taxon>Spermatophyta</taxon>
        <taxon>Magnoliopsida</taxon>
        <taxon>Ranunculales</taxon>
        <taxon>Ranunculaceae</taxon>
        <taxon>Thalictroideae</taxon>
        <taxon>Thalictrum</taxon>
    </lineage>
</organism>
<name>A0A7J6V0E5_THATH</name>
<reference evidence="1 2" key="1">
    <citation type="submission" date="2020-06" db="EMBL/GenBank/DDBJ databases">
        <title>Transcriptomic and genomic resources for Thalictrum thalictroides and T. hernandezii: Facilitating candidate gene discovery in an emerging model plant lineage.</title>
        <authorList>
            <person name="Arias T."/>
            <person name="Riano-Pachon D.M."/>
            <person name="Di Stilio V.S."/>
        </authorList>
    </citation>
    <scope>NUCLEOTIDE SEQUENCE [LARGE SCALE GENOMIC DNA]</scope>
    <source>
        <strain evidence="2">cv. WT478/WT964</strain>
        <tissue evidence="1">Leaves</tissue>
    </source>
</reference>
<accession>A0A7J6V0E5</accession>
<evidence type="ECO:0000313" key="1">
    <source>
        <dbReference type="EMBL" id="KAF5177872.1"/>
    </source>
</evidence>
<dbReference type="Proteomes" id="UP000554482">
    <property type="component" value="Unassembled WGS sequence"/>
</dbReference>
<keyword evidence="2" id="KW-1185">Reference proteome</keyword>